<gene>
    <name evidence="4" type="ORF">ACFQ1S_40800</name>
</gene>
<dbReference type="Pfam" id="PF00072">
    <property type="entry name" value="Response_reg"/>
    <property type="match status" value="1"/>
</dbReference>
<feature type="non-terminal residue" evidence="4">
    <location>
        <position position="126"/>
    </location>
</feature>
<dbReference type="PANTHER" id="PTHR43214:SF43">
    <property type="entry name" value="TWO-COMPONENT RESPONSE REGULATOR"/>
    <property type="match status" value="1"/>
</dbReference>
<dbReference type="SMART" id="SM00448">
    <property type="entry name" value="REC"/>
    <property type="match status" value="1"/>
</dbReference>
<dbReference type="InterPro" id="IPR039420">
    <property type="entry name" value="WalR-like"/>
</dbReference>
<keyword evidence="2" id="KW-0597">Phosphoprotein</keyword>
<dbReference type="Gene3D" id="3.40.50.2300">
    <property type="match status" value="1"/>
</dbReference>
<feature type="domain" description="Response regulatory" evidence="3">
    <location>
        <begin position="14"/>
        <end position="124"/>
    </location>
</feature>
<dbReference type="SUPFAM" id="SSF52172">
    <property type="entry name" value="CheY-like"/>
    <property type="match status" value="1"/>
</dbReference>
<dbReference type="PROSITE" id="PS50110">
    <property type="entry name" value="RESPONSE_REGULATORY"/>
    <property type="match status" value="1"/>
</dbReference>
<evidence type="ECO:0000256" key="2">
    <source>
        <dbReference type="PROSITE-ProRule" id="PRU00169"/>
    </source>
</evidence>
<dbReference type="InterPro" id="IPR058245">
    <property type="entry name" value="NreC/VraR/RcsB-like_REC"/>
</dbReference>
<evidence type="ECO:0000313" key="4">
    <source>
        <dbReference type="EMBL" id="MFD1051440.1"/>
    </source>
</evidence>
<proteinExistence type="predicted"/>
<evidence type="ECO:0000256" key="1">
    <source>
        <dbReference type="ARBA" id="ARBA00023125"/>
    </source>
</evidence>
<name>A0ABW3MPM8_9PSEU</name>
<evidence type="ECO:0000259" key="3">
    <source>
        <dbReference type="PROSITE" id="PS50110"/>
    </source>
</evidence>
<keyword evidence="1" id="KW-0238">DNA-binding</keyword>
<dbReference type="CDD" id="cd17535">
    <property type="entry name" value="REC_NarL-like"/>
    <property type="match status" value="1"/>
</dbReference>
<dbReference type="Proteomes" id="UP001597045">
    <property type="component" value="Unassembled WGS sequence"/>
</dbReference>
<dbReference type="InterPro" id="IPR011006">
    <property type="entry name" value="CheY-like_superfamily"/>
</dbReference>
<accession>A0ABW3MPM8</accession>
<keyword evidence="5" id="KW-1185">Reference proteome</keyword>
<reference evidence="5" key="1">
    <citation type="journal article" date="2019" name="Int. J. Syst. Evol. Microbiol.">
        <title>The Global Catalogue of Microorganisms (GCM) 10K type strain sequencing project: providing services to taxonomists for standard genome sequencing and annotation.</title>
        <authorList>
            <consortium name="The Broad Institute Genomics Platform"/>
            <consortium name="The Broad Institute Genome Sequencing Center for Infectious Disease"/>
            <person name="Wu L."/>
            <person name="Ma J."/>
        </authorList>
    </citation>
    <scope>NUCLEOTIDE SEQUENCE [LARGE SCALE GENOMIC DNA]</scope>
    <source>
        <strain evidence="5">JCM 31486</strain>
    </source>
</reference>
<protein>
    <submittedName>
        <fullName evidence="4">Response regulator transcription factor</fullName>
    </submittedName>
</protein>
<evidence type="ECO:0000313" key="5">
    <source>
        <dbReference type="Proteomes" id="UP001597045"/>
    </source>
</evidence>
<dbReference type="InterPro" id="IPR001789">
    <property type="entry name" value="Sig_transdc_resp-reg_receiver"/>
</dbReference>
<organism evidence="4 5">
    <name type="scientific">Kibdelosporangium lantanae</name>
    <dbReference type="NCBI Taxonomy" id="1497396"/>
    <lineage>
        <taxon>Bacteria</taxon>
        <taxon>Bacillati</taxon>
        <taxon>Actinomycetota</taxon>
        <taxon>Actinomycetes</taxon>
        <taxon>Pseudonocardiales</taxon>
        <taxon>Pseudonocardiaceae</taxon>
        <taxon>Kibdelosporangium</taxon>
    </lineage>
</organism>
<dbReference type="EMBL" id="JBHTIS010003596">
    <property type="protein sequence ID" value="MFD1051440.1"/>
    <property type="molecule type" value="Genomic_DNA"/>
</dbReference>
<comment type="caution">
    <text evidence="4">The sequence shown here is derived from an EMBL/GenBank/DDBJ whole genome shotgun (WGS) entry which is preliminary data.</text>
</comment>
<feature type="modified residue" description="4-aspartylphosphate" evidence="2">
    <location>
        <position position="65"/>
    </location>
</feature>
<sequence length="126" mass="13611">MTVVDHGVSVQVVSVLLVEATPVIRDGIRFVLADEPDVRLVAETVSAREAVQLAATLRPDVVVADLPDLPLLCRRIRTYCTAVLAFTDEQDDRTVMSAIRAGVRGYLPKTSTPEDLVRAIRSVAAG</sequence>
<dbReference type="PANTHER" id="PTHR43214">
    <property type="entry name" value="TWO-COMPONENT RESPONSE REGULATOR"/>
    <property type="match status" value="1"/>
</dbReference>